<evidence type="ECO:0000256" key="4">
    <source>
        <dbReference type="PIRSR" id="PIRSR002825-1"/>
    </source>
</evidence>
<comment type="similarity">
    <text evidence="1">Belongs to the bacterial solute-binding protein 1 family.</text>
</comment>
<dbReference type="AlphaFoldDB" id="A0A0N8KNX6"/>
<dbReference type="STRING" id="1666911.HLUCCA11_01515"/>
<evidence type="ECO:0000256" key="2">
    <source>
        <dbReference type="ARBA" id="ARBA00022496"/>
    </source>
</evidence>
<protein>
    <submittedName>
        <fullName evidence="5">Iron(III) transport system substrate-binding protein</fullName>
    </submittedName>
</protein>
<dbReference type="GO" id="GO:0046872">
    <property type="term" value="F:metal ion binding"/>
    <property type="evidence" value="ECO:0007669"/>
    <property type="project" value="UniProtKB-KW"/>
</dbReference>
<sequence length="380" mass="41214">MAHQSIASKGIASKGIASKITRRRLWSLGLLLSAGLTVGISACQSNPTGGQTQDTTEAPTDSAESVVNLYSARHYDIDDELYEEFTAETGIQVNVLEGKPDELIERIKNEGEQSPADVFVAVDAGRMWRAQEEGILQPVTSEVLNTAVPENLREPSGEWFSLTKRARVLVYNTDNVQPAELSTYEDLADPKWQGRVCVRSSENVYNQSLLGSMVETNGAEATETWVEGLVANFARQPEGGDVDQIKAVAAGQCDVAIANHYYWARMAKSDDPADIAAVEKTAVFFPNQADRGTHVNISGMGLVKGAPNSENAIAFMEFLVTPEAQKVFSEGNNEYPVVTGVDVDPVVAALGEFKVDEVNVASYGRNNPEVNEIVNRAGWQ</sequence>
<evidence type="ECO:0000256" key="3">
    <source>
        <dbReference type="ARBA" id="ARBA00022729"/>
    </source>
</evidence>
<keyword evidence="2" id="KW-0813">Transport</keyword>
<accession>A0A0N8KNX6</accession>
<dbReference type="EMBL" id="LJZR01000001">
    <property type="protein sequence ID" value="KPQ37762.1"/>
    <property type="molecule type" value="Genomic_DNA"/>
</dbReference>
<feature type="binding site" evidence="4">
    <location>
        <position position="74"/>
    </location>
    <ligand>
        <name>Fe cation</name>
        <dbReference type="ChEBI" id="CHEBI:24875"/>
    </ligand>
</feature>
<gene>
    <name evidence="5" type="primary">afuA</name>
    <name evidence="5" type="ORF">HLUCCA11_01515</name>
</gene>
<evidence type="ECO:0000256" key="1">
    <source>
        <dbReference type="ARBA" id="ARBA00008520"/>
    </source>
</evidence>
<comment type="caution">
    <text evidence="5">The sequence shown here is derived from an EMBL/GenBank/DDBJ whole genome shotgun (WGS) entry which is preliminary data.</text>
</comment>
<dbReference type="SUPFAM" id="SSF53850">
    <property type="entry name" value="Periplasmic binding protein-like II"/>
    <property type="match status" value="1"/>
</dbReference>
<keyword evidence="3" id="KW-0732">Signal</keyword>
<dbReference type="PIRSF" id="PIRSF002825">
    <property type="entry name" value="CfbpA"/>
    <property type="match status" value="1"/>
</dbReference>
<keyword evidence="2" id="KW-0410">Iron transport</keyword>
<dbReference type="PATRIC" id="fig|1666911.3.peg.2710"/>
<reference evidence="5 6" key="1">
    <citation type="submission" date="2015-09" db="EMBL/GenBank/DDBJ databases">
        <title>Identification and resolution of microdiversity through metagenomic sequencing of parallel consortia.</title>
        <authorList>
            <person name="Nelson W.C."/>
            <person name="Romine M.F."/>
            <person name="Lindemann S.R."/>
        </authorList>
    </citation>
    <scope>NUCLEOTIDE SEQUENCE [LARGE SCALE GENOMIC DNA]</scope>
    <source>
        <strain evidence="5">Ana</strain>
    </source>
</reference>
<dbReference type="InterPro" id="IPR006059">
    <property type="entry name" value="SBP"/>
</dbReference>
<name>A0A0N8KNX6_9CYAN</name>
<dbReference type="GO" id="GO:0006826">
    <property type="term" value="P:iron ion transport"/>
    <property type="evidence" value="ECO:0007669"/>
    <property type="project" value="UniProtKB-KW"/>
</dbReference>
<dbReference type="Gene3D" id="3.40.190.10">
    <property type="entry name" value="Periplasmic binding protein-like II"/>
    <property type="match status" value="2"/>
</dbReference>
<organism evidence="5 6">
    <name type="scientific">Phormidesmis priestleyi Ana</name>
    <dbReference type="NCBI Taxonomy" id="1666911"/>
    <lineage>
        <taxon>Bacteria</taxon>
        <taxon>Bacillati</taxon>
        <taxon>Cyanobacteriota</taxon>
        <taxon>Cyanophyceae</taxon>
        <taxon>Leptolyngbyales</taxon>
        <taxon>Leptolyngbyaceae</taxon>
        <taxon>Phormidesmis</taxon>
    </lineage>
</organism>
<dbReference type="Proteomes" id="UP000050465">
    <property type="component" value="Unassembled WGS sequence"/>
</dbReference>
<keyword evidence="4" id="KW-0408">Iron</keyword>
<keyword evidence="4" id="KW-0479">Metal-binding</keyword>
<dbReference type="InterPro" id="IPR026045">
    <property type="entry name" value="Ferric-bd"/>
</dbReference>
<dbReference type="Pfam" id="PF01547">
    <property type="entry name" value="SBP_bac_1"/>
    <property type="match status" value="1"/>
</dbReference>
<dbReference type="CDD" id="cd13542">
    <property type="entry name" value="PBP2_FutA1_ilke"/>
    <property type="match status" value="1"/>
</dbReference>
<dbReference type="GO" id="GO:0030288">
    <property type="term" value="C:outer membrane-bounded periplasmic space"/>
    <property type="evidence" value="ECO:0007669"/>
    <property type="project" value="TreeGrafter"/>
</dbReference>
<evidence type="ECO:0000313" key="5">
    <source>
        <dbReference type="EMBL" id="KPQ37762.1"/>
    </source>
</evidence>
<proteinExistence type="inferred from homology"/>
<evidence type="ECO:0000313" key="6">
    <source>
        <dbReference type="Proteomes" id="UP000050465"/>
    </source>
</evidence>
<dbReference type="PANTHER" id="PTHR30006">
    <property type="entry name" value="THIAMINE-BINDING PERIPLASMIC PROTEIN-RELATED"/>
    <property type="match status" value="1"/>
</dbReference>
<feature type="binding site" evidence="4">
    <location>
        <position position="261"/>
    </location>
    <ligand>
        <name>Fe cation</name>
        <dbReference type="ChEBI" id="CHEBI:24875"/>
    </ligand>
</feature>
<feature type="binding site" evidence="4">
    <location>
        <position position="262"/>
    </location>
    <ligand>
        <name>Fe cation</name>
        <dbReference type="ChEBI" id="CHEBI:24875"/>
    </ligand>
</feature>
<dbReference type="PANTHER" id="PTHR30006:SF15">
    <property type="entry name" value="IRON-UTILIZATION PERIPLASMIC PROTEIN"/>
    <property type="match status" value="1"/>
</dbReference>
<keyword evidence="2" id="KW-0406">Ion transport</keyword>